<keyword evidence="6" id="KW-1185">Reference proteome</keyword>
<evidence type="ECO:0000256" key="2">
    <source>
        <dbReference type="ARBA" id="ARBA00023163"/>
    </source>
</evidence>
<dbReference type="Proteomes" id="UP001254813">
    <property type="component" value="Unassembled WGS sequence"/>
</dbReference>
<proteinExistence type="predicted"/>
<keyword evidence="1" id="KW-0805">Transcription regulation</keyword>
<evidence type="ECO:0000256" key="1">
    <source>
        <dbReference type="ARBA" id="ARBA00023015"/>
    </source>
</evidence>
<feature type="domain" description="HTH bat-type" evidence="3">
    <location>
        <begin position="151"/>
        <end position="201"/>
    </location>
</feature>
<gene>
    <name evidence="5" type="ORF">NDI79_19330</name>
</gene>
<dbReference type="InterPro" id="IPR007050">
    <property type="entry name" value="HTH_bacterioopsin"/>
</dbReference>
<dbReference type="PANTHER" id="PTHR34236">
    <property type="entry name" value="DIMETHYL SULFOXIDE REDUCTASE TRANSCRIPTIONAL ACTIVATOR"/>
    <property type="match status" value="1"/>
</dbReference>
<name>A0ABU2G6C6_9EURY</name>
<dbReference type="Pfam" id="PF04967">
    <property type="entry name" value="HTH_10"/>
    <property type="match status" value="1"/>
</dbReference>
<dbReference type="InterPro" id="IPR031803">
    <property type="entry name" value="BAT_GAF/HTH-assoc"/>
</dbReference>
<dbReference type="EMBL" id="JAMQOQ010000006">
    <property type="protein sequence ID" value="MDS0296330.1"/>
    <property type="molecule type" value="Genomic_DNA"/>
</dbReference>
<dbReference type="PANTHER" id="PTHR34236:SF1">
    <property type="entry name" value="DIMETHYL SULFOXIDE REDUCTASE TRANSCRIPTIONAL ACTIVATOR"/>
    <property type="match status" value="1"/>
</dbReference>
<organism evidence="5 6">
    <name type="scientific">Halogeometricum luteum</name>
    <dbReference type="NCBI Taxonomy" id="2950537"/>
    <lineage>
        <taxon>Archaea</taxon>
        <taxon>Methanobacteriati</taxon>
        <taxon>Methanobacteriota</taxon>
        <taxon>Stenosarchaea group</taxon>
        <taxon>Halobacteria</taxon>
        <taxon>Halobacteriales</taxon>
        <taxon>Haloferacaceae</taxon>
        <taxon>Halogeometricum</taxon>
    </lineage>
</organism>
<feature type="domain" description="Bacterioopsin transcriptional activator GAF and HTH associated" evidence="4">
    <location>
        <begin position="6"/>
        <end position="150"/>
    </location>
</feature>
<protein>
    <submittedName>
        <fullName evidence="5">Helix-turn-helix domain-containing protein</fullName>
    </submittedName>
</protein>
<accession>A0ABU2G6C6</accession>
<dbReference type="RefSeq" id="WP_310930347.1">
    <property type="nucleotide sequence ID" value="NZ_JAMQOQ010000006.1"/>
</dbReference>
<evidence type="ECO:0000259" key="3">
    <source>
        <dbReference type="Pfam" id="PF04967"/>
    </source>
</evidence>
<evidence type="ECO:0000259" key="4">
    <source>
        <dbReference type="Pfam" id="PF15915"/>
    </source>
</evidence>
<sequence length="213" mass="23608">MSLVAEFSLPRTDLLLGRVPTDWTGRVEFERVVSAPSTPLSLLRVSGDAEAFAASARADAAVESLVELDDSPAGTRYRLSWSAAAESVLRPLLREATVVEAAAGQRWRFRLRFAEFDDLTAFRRRVDDTCTSLELRRLRDESRAEETKTRITEVQRRTLTVAVREGYFEVPRSATLSDLAAELDVSKQAVSERLRRALSPLAADAVGGTTRHS</sequence>
<dbReference type="Pfam" id="PF15915">
    <property type="entry name" value="BAT"/>
    <property type="match status" value="1"/>
</dbReference>
<comment type="caution">
    <text evidence="5">The sequence shown here is derived from an EMBL/GenBank/DDBJ whole genome shotgun (WGS) entry which is preliminary data.</text>
</comment>
<keyword evidence="2" id="KW-0804">Transcription</keyword>
<evidence type="ECO:0000313" key="6">
    <source>
        <dbReference type="Proteomes" id="UP001254813"/>
    </source>
</evidence>
<evidence type="ECO:0000313" key="5">
    <source>
        <dbReference type="EMBL" id="MDS0296330.1"/>
    </source>
</evidence>
<reference evidence="5 6" key="1">
    <citation type="submission" date="2022-06" db="EMBL/GenBank/DDBJ databases">
        <title>Halogeometricum sp. a new haloarchaeum isolate from saline soil.</title>
        <authorList>
            <person name="Strakova D."/>
            <person name="Galisteo C."/>
            <person name="Sanchez-Porro C."/>
            <person name="Ventosa A."/>
        </authorList>
    </citation>
    <scope>NUCLEOTIDE SEQUENCE [LARGE SCALE GENOMIC DNA]</scope>
    <source>
        <strain evidence="6">S3BR25-2</strain>
    </source>
</reference>